<evidence type="ECO:0000313" key="4">
    <source>
        <dbReference type="Proteomes" id="UP000318081"/>
    </source>
</evidence>
<feature type="domain" description="Methyltransferase" evidence="2">
    <location>
        <begin position="72"/>
        <end position="171"/>
    </location>
</feature>
<dbReference type="EMBL" id="CP036432">
    <property type="protein sequence ID" value="QDV81156.1"/>
    <property type="molecule type" value="Genomic_DNA"/>
</dbReference>
<dbReference type="InterPro" id="IPR041698">
    <property type="entry name" value="Methyltransf_25"/>
</dbReference>
<proteinExistence type="predicted"/>
<gene>
    <name evidence="3" type="ORF">TBK1r_00710</name>
</gene>
<name>A0ABX5XIC4_9BACT</name>
<reference evidence="3 4" key="1">
    <citation type="submission" date="2019-02" db="EMBL/GenBank/DDBJ databases">
        <title>Deep-cultivation of Planctomycetes and their phenomic and genomic characterization uncovers novel biology.</title>
        <authorList>
            <person name="Wiegand S."/>
            <person name="Jogler M."/>
            <person name="Boedeker C."/>
            <person name="Pinto D."/>
            <person name="Vollmers J."/>
            <person name="Rivas-Marin E."/>
            <person name="Kohn T."/>
            <person name="Peeters S.H."/>
            <person name="Heuer A."/>
            <person name="Rast P."/>
            <person name="Oberbeckmann S."/>
            <person name="Bunk B."/>
            <person name="Jeske O."/>
            <person name="Meyerdierks A."/>
            <person name="Storesund J.E."/>
            <person name="Kallscheuer N."/>
            <person name="Luecker S."/>
            <person name="Lage O.M."/>
            <person name="Pohl T."/>
            <person name="Merkel B.J."/>
            <person name="Hornburger P."/>
            <person name="Mueller R.-W."/>
            <person name="Bruemmer F."/>
            <person name="Labrenz M."/>
            <person name="Spormann A.M."/>
            <person name="Op den Camp H."/>
            <person name="Overmann J."/>
            <person name="Amann R."/>
            <person name="Jetten M.S.M."/>
            <person name="Mascher T."/>
            <person name="Medema M.H."/>
            <person name="Devos D.P."/>
            <person name="Kaster A.-K."/>
            <person name="Ovreas L."/>
            <person name="Rohde M."/>
            <person name="Galperin M.Y."/>
            <person name="Jogler C."/>
        </authorList>
    </citation>
    <scope>NUCLEOTIDE SEQUENCE [LARGE SCALE GENOMIC DNA]</scope>
    <source>
        <strain evidence="3 4">TBK1r</strain>
    </source>
</reference>
<organism evidence="3 4">
    <name type="scientific">Stieleria magnilauensis</name>
    <dbReference type="NCBI Taxonomy" id="2527963"/>
    <lineage>
        <taxon>Bacteria</taxon>
        <taxon>Pseudomonadati</taxon>
        <taxon>Planctomycetota</taxon>
        <taxon>Planctomycetia</taxon>
        <taxon>Pirellulales</taxon>
        <taxon>Pirellulaceae</taxon>
        <taxon>Stieleria</taxon>
    </lineage>
</organism>
<accession>A0ABX5XIC4</accession>
<dbReference type="Pfam" id="PF13649">
    <property type="entry name" value="Methyltransf_25"/>
    <property type="match status" value="1"/>
</dbReference>
<dbReference type="Gene3D" id="3.40.50.150">
    <property type="entry name" value="Vaccinia Virus protein VP39"/>
    <property type="match status" value="1"/>
</dbReference>
<sequence>MPTAIPCSTPPGTSPPVSAPTPSAQPSFAERVWCVLKAWIRNPMEVATLCPSSPFLREHLADRDCVRQASRIIELGPGDGGTTQALLQSMRSDAQLLAIEKTDAFAESLGTISDPRLTVEIADACDLIDIVARHDFGTADVAISGIPFSYLSPMDAKRITQSVHEVLRPGGVFIAYQLASDVKDYARPLFGPPKTEIIPMNLPPLQSFVWTKVENPHSEATDA</sequence>
<dbReference type="Proteomes" id="UP000318081">
    <property type="component" value="Chromosome"/>
</dbReference>
<evidence type="ECO:0000259" key="2">
    <source>
        <dbReference type="Pfam" id="PF13649"/>
    </source>
</evidence>
<dbReference type="RefSeq" id="WP_145207001.1">
    <property type="nucleotide sequence ID" value="NZ_CP036432.1"/>
</dbReference>
<evidence type="ECO:0000313" key="3">
    <source>
        <dbReference type="EMBL" id="QDV81156.1"/>
    </source>
</evidence>
<dbReference type="SUPFAM" id="SSF53335">
    <property type="entry name" value="S-adenosyl-L-methionine-dependent methyltransferases"/>
    <property type="match status" value="1"/>
</dbReference>
<dbReference type="InterPro" id="IPR029063">
    <property type="entry name" value="SAM-dependent_MTases_sf"/>
</dbReference>
<feature type="region of interest" description="Disordered" evidence="1">
    <location>
        <begin position="1"/>
        <end position="24"/>
    </location>
</feature>
<feature type="compositionally biased region" description="Pro residues" evidence="1">
    <location>
        <begin position="8"/>
        <end position="19"/>
    </location>
</feature>
<dbReference type="CDD" id="cd02440">
    <property type="entry name" value="AdoMet_MTases"/>
    <property type="match status" value="1"/>
</dbReference>
<evidence type="ECO:0000256" key="1">
    <source>
        <dbReference type="SAM" id="MobiDB-lite"/>
    </source>
</evidence>
<keyword evidence="4" id="KW-1185">Reference proteome</keyword>
<protein>
    <recommendedName>
        <fullName evidence="2">Methyltransferase domain-containing protein</fullName>
    </recommendedName>
</protein>